<accession>A0A9X3NG34</accession>
<dbReference type="InterPro" id="IPR029032">
    <property type="entry name" value="AhpD-like"/>
</dbReference>
<dbReference type="PANTHER" id="PTHR35446">
    <property type="entry name" value="SI:CH211-175M2.5"/>
    <property type="match status" value="1"/>
</dbReference>
<dbReference type="Pfam" id="PF02627">
    <property type="entry name" value="CMD"/>
    <property type="match status" value="1"/>
</dbReference>
<dbReference type="EMBL" id="JAPDDP010000053">
    <property type="protein sequence ID" value="MDA0183416.1"/>
    <property type="molecule type" value="Genomic_DNA"/>
</dbReference>
<name>A0A9X3NG34_9ACTN</name>
<dbReference type="PANTHER" id="PTHR35446:SF3">
    <property type="entry name" value="CMD DOMAIN-CONTAINING PROTEIN"/>
    <property type="match status" value="1"/>
</dbReference>
<dbReference type="RefSeq" id="WP_270027805.1">
    <property type="nucleotide sequence ID" value="NZ_JAPDDP010000053.1"/>
</dbReference>
<sequence>MSRDRARRTLPGMFTVHTATSAPAGSRDALAALERNVGFIPNLAGVIAGSPVALNGFVGMQSALRGSRLTALEREVVGLTVSRVNDCAYSLAAHSRFAAAAGASEGLLAAVRDGASLEDERLERLRAFTEDVLAERGHVAAAFDAEETLEVLTQIAYTTLANFAADVSGAPVDDAFRALV</sequence>
<keyword evidence="3" id="KW-1185">Reference proteome</keyword>
<comment type="caution">
    <text evidence="2">The sequence shown here is derived from an EMBL/GenBank/DDBJ whole genome shotgun (WGS) entry which is preliminary data.</text>
</comment>
<evidence type="ECO:0000259" key="1">
    <source>
        <dbReference type="Pfam" id="PF02627"/>
    </source>
</evidence>
<dbReference type="GO" id="GO:0051920">
    <property type="term" value="F:peroxiredoxin activity"/>
    <property type="evidence" value="ECO:0007669"/>
    <property type="project" value="InterPro"/>
</dbReference>
<dbReference type="Proteomes" id="UP001147653">
    <property type="component" value="Unassembled WGS sequence"/>
</dbReference>
<organism evidence="2 3">
    <name type="scientific">Solirubrobacter phytolaccae</name>
    <dbReference type="NCBI Taxonomy" id="1404360"/>
    <lineage>
        <taxon>Bacteria</taxon>
        <taxon>Bacillati</taxon>
        <taxon>Actinomycetota</taxon>
        <taxon>Thermoleophilia</taxon>
        <taxon>Solirubrobacterales</taxon>
        <taxon>Solirubrobacteraceae</taxon>
        <taxon>Solirubrobacter</taxon>
    </lineage>
</organism>
<feature type="domain" description="Carboxymuconolactone decarboxylase-like" evidence="1">
    <location>
        <begin position="56"/>
        <end position="113"/>
    </location>
</feature>
<dbReference type="SUPFAM" id="SSF69118">
    <property type="entry name" value="AhpD-like"/>
    <property type="match status" value="1"/>
</dbReference>
<evidence type="ECO:0000313" key="3">
    <source>
        <dbReference type="Proteomes" id="UP001147653"/>
    </source>
</evidence>
<proteinExistence type="predicted"/>
<dbReference type="AlphaFoldDB" id="A0A9X3NG34"/>
<reference evidence="2" key="1">
    <citation type="submission" date="2022-10" db="EMBL/GenBank/DDBJ databases">
        <title>The WGS of Solirubrobacter phytolaccae KCTC 29190.</title>
        <authorList>
            <person name="Jiang Z."/>
        </authorList>
    </citation>
    <scope>NUCLEOTIDE SEQUENCE</scope>
    <source>
        <strain evidence="2">KCTC 29190</strain>
    </source>
</reference>
<evidence type="ECO:0000313" key="2">
    <source>
        <dbReference type="EMBL" id="MDA0183416.1"/>
    </source>
</evidence>
<dbReference type="InterPro" id="IPR003779">
    <property type="entry name" value="CMD-like"/>
</dbReference>
<dbReference type="Gene3D" id="1.20.1290.10">
    <property type="entry name" value="AhpD-like"/>
    <property type="match status" value="1"/>
</dbReference>
<gene>
    <name evidence="2" type="ORF">OJ997_24105</name>
</gene>
<protein>
    <submittedName>
        <fullName evidence="2">Carboxymuconolactone decarboxylase family protein</fullName>
    </submittedName>
</protein>
<dbReference type="NCBIfam" id="TIGR00778">
    <property type="entry name" value="ahpD_dom"/>
    <property type="match status" value="1"/>
</dbReference>
<dbReference type="InterPro" id="IPR004675">
    <property type="entry name" value="AhpD_core"/>
</dbReference>